<evidence type="ECO:0000313" key="7">
    <source>
        <dbReference type="EMBL" id="MBP2058961.1"/>
    </source>
</evidence>
<dbReference type="InterPro" id="IPR002178">
    <property type="entry name" value="PTS_EIIA_type-2_dom"/>
</dbReference>
<dbReference type="Gene3D" id="1.10.10.10">
    <property type="entry name" value="Winged helix-like DNA-binding domain superfamily/Winged helix DNA-binding domain"/>
    <property type="match status" value="2"/>
</dbReference>
<feature type="domain" description="PRD" evidence="6">
    <location>
        <begin position="169"/>
        <end position="270"/>
    </location>
</feature>
<comment type="caution">
    <text evidence="7">The sequence shown here is derived from an EMBL/GenBank/DDBJ whole genome shotgun (WGS) entry which is preliminary data.</text>
</comment>
<dbReference type="SUPFAM" id="SSF55804">
    <property type="entry name" value="Phoshotransferase/anion transport protein"/>
    <property type="match status" value="1"/>
</dbReference>
<evidence type="ECO:0000259" key="5">
    <source>
        <dbReference type="PROSITE" id="PS51094"/>
    </source>
</evidence>
<organism evidence="7 8">
    <name type="scientific">Lactobacillus colini</name>
    <dbReference type="NCBI Taxonomy" id="1819254"/>
    <lineage>
        <taxon>Bacteria</taxon>
        <taxon>Bacillati</taxon>
        <taxon>Bacillota</taxon>
        <taxon>Bacilli</taxon>
        <taxon>Lactobacillales</taxon>
        <taxon>Lactobacillaceae</taxon>
        <taxon>Lactobacillus</taxon>
    </lineage>
</organism>
<dbReference type="InterPro" id="IPR013196">
    <property type="entry name" value="HTH_11"/>
</dbReference>
<keyword evidence="8" id="KW-1185">Reference proteome</keyword>
<dbReference type="Pfam" id="PF00874">
    <property type="entry name" value="PRD"/>
    <property type="match status" value="1"/>
</dbReference>
<keyword evidence="2" id="KW-0805">Transcription regulation</keyword>
<dbReference type="RefSeq" id="WP_209687674.1">
    <property type="nucleotide sequence ID" value="NZ_JAGGLU010000022.1"/>
</dbReference>
<reference evidence="7 8" key="1">
    <citation type="submission" date="2021-03" db="EMBL/GenBank/DDBJ databases">
        <title>Genomic Encyclopedia of Type Strains, Phase IV (KMG-IV): sequencing the most valuable type-strain genomes for metagenomic binning, comparative biology and taxonomic classification.</title>
        <authorList>
            <person name="Goeker M."/>
        </authorList>
    </citation>
    <scope>NUCLEOTIDE SEQUENCE [LARGE SCALE GENOMIC DNA]</scope>
    <source>
        <strain evidence="7 8">DSM 101872</strain>
    </source>
</reference>
<feature type="domain" description="PRD" evidence="6">
    <location>
        <begin position="273"/>
        <end position="379"/>
    </location>
</feature>
<dbReference type="Gene3D" id="1.10.1790.10">
    <property type="entry name" value="PRD domain"/>
    <property type="match status" value="1"/>
</dbReference>
<dbReference type="PROSITE" id="PS51372">
    <property type="entry name" value="PRD_2"/>
    <property type="match status" value="2"/>
</dbReference>
<proteinExistence type="predicted"/>
<accession>A0ABS4MGY8</accession>
<dbReference type="InterPro" id="IPR036388">
    <property type="entry name" value="WH-like_DNA-bd_sf"/>
</dbReference>
<dbReference type="Gene3D" id="3.40.930.10">
    <property type="entry name" value="Mannitol-specific EII, Chain A"/>
    <property type="match status" value="1"/>
</dbReference>
<dbReference type="Proteomes" id="UP001519292">
    <property type="component" value="Unassembled WGS sequence"/>
</dbReference>
<protein>
    <submittedName>
        <fullName evidence="7">Transcriptional antiterminator</fullName>
    </submittedName>
</protein>
<sequence length="621" mass="73374">MKNKRKQLVYFLSQKNHEVTSTELAQELKVTTRTIRNYIKKINQNNTDIQILGNHAGYYLKQRKNQLKKDETIPQTEKDRYLILIKQLLSNKVINSFDLCEQWHVSYSTIQRTISYGNKTLAEWELKIRIQHSNIVLEGDEYNKRKYFTHLLYIENSHSFFNDAYLSKTFDSNTLHKVEDIIDGAIKNYNVAINEFSYDTLLIHILVMVSRYQNYKEESNRTNTKEDEFSSLTSETIKQLEEEFSIRFVTADKDQINILLHSSIEKNMSTNIHIPTMFLDKIKSVIMKTEKNYAISLHSPNFVIPFAVHVQRLIKRSNSGQSINNPFTNSYRNKTPLIFDIATYMASLIQKNWHIKVSQNEITFLAMHISTELRRNFDNSIKLNAIVIAPTYLNIQNHVVDFLNKNFFSKLTILHIIEEKDTSAYNLENYDVVFNTQDTMSYSEHEITINIADIEWNKNTIKEKIDSLLLRKKITRMAKLIDSVFPDNLFFKIENNMNKENLLKKICKYMVSKKYADKDFYKKIIEREKLSSTAFNNIAIPHPINYSSIDTKIAFIIIPNLMQWDHNQVNIVLLISIAKNRRDEFKRLYEILIELLEDYNKKKQIMNCKNMEEIKKVLFDF</sequence>
<dbReference type="SUPFAM" id="SSF46785">
    <property type="entry name" value="Winged helix' DNA-binding domain"/>
    <property type="match status" value="1"/>
</dbReference>
<feature type="domain" description="PTS EIIA type-2" evidence="5">
    <location>
        <begin position="482"/>
        <end position="621"/>
    </location>
</feature>
<evidence type="ECO:0000256" key="1">
    <source>
        <dbReference type="ARBA" id="ARBA00022737"/>
    </source>
</evidence>
<name>A0ABS4MGY8_9LACO</name>
<gene>
    <name evidence="7" type="ORF">J2Z60_002152</name>
</gene>
<dbReference type="InterPro" id="IPR036634">
    <property type="entry name" value="PRD_sf"/>
</dbReference>
<evidence type="ECO:0000256" key="2">
    <source>
        <dbReference type="ARBA" id="ARBA00023015"/>
    </source>
</evidence>
<dbReference type="InterPro" id="IPR036390">
    <property type="entry name" value="WH_DNA-bd_sf"/>
</dbReference>
<dbReference type="Pfam" id="PF00359">
    <property type="entry name" value="PTS_EIIA_2"/>
    <property type="match status" value="1"/>
</dbReference>
<dbReference type="InterPro" id="IPR050661">
    <property type="entry name" value="BglG_antiterminators"/>
</dbReference>
<evidence type="ECO:0000313" key="8">
    <source>
        <dbReference type="Proteomes" id="UP001519292"/>
    </source>
</evidence>
<dbReference type="SUPFAM" id="SSF63520">
    <property type="entry name" value="PTS-regulatory domain, PRD"/>
    <property type="match status" value="2"/>
</dbReference>
<dbReference type="EMBL" id="JAGGLU010000022">
    <property type="protein sequence ID" value="MBP2058961.1"/>
    <property type="molecule type" value="Genomic_DNA"/>
</dbReference>
<evidence type="ECO:0000256" key="3">
    <source>
        <dbReference type="ARBA" id="ARBA00023159"/>
    </source>
</evidence>
<dbReference type="InterPro" id="IPR011608">
    <property type="entry name" value="PRD"/>
</dbReference>
<dbReference type="PANTHER" id="PTHR30185">
    <property type="entry name" value="CRYPTIC BETA-GLUCOSIDE BGL OPERON ANTITERMINATOR"/>
    <property type="match status" value="1"/>
</dbReference>
<dbReference type="PROSITE" id="PS51094">
    <property type="entry name" value="PTS_EIIA_TYPE_2"/>
    <property type="match status" value="1"/>
</dbReference>
<keyword evidence="3" id="KW-0010">Activator</keyword>
<dbReference type="Pfam" id="PF05043">
    <property type="entry name" value="Mga"/>
    <property type="match status" value="1"/>
</dbReference>
<evidence type="ECO:0000259" key="6">
    <source>
        <dbReference type="PROSITE" id="PS51372"/>
    </source>
</evidence>
<evidence type="ECO:0000256" key="4">
    <source>
        <dbReference type="ARBA" id="ARBA00023163"/>
    </source>
</evidence>
<keyword evidence="1" id="KW-0677">Repeat</keyword>
<dbReference type="Pfam" id="PF08279">
    <property type="entry name" value="HTH_11"/>
    <property type="match status" value="1"/>
</dbReference>
<dbReference type="InterPro" id="IPR007737">
    <property type="entry name" value="Mga_HTH"/>
</dbReference>
<dbReference type="PANTHER" id="PTHR30185:SF12">
    <property type="entry name" value="TRANSCRIPTIONAL REGULATOR MANR"/>
    <property type="match status" value="1"/>
</dbReference>
<keyword evidence="4" id="KW-0804">Transcription</keyword>
<dbReference type="InterPro" id="IPR016152">
    <property type="entry name" value="PTrfase/Anion_transptr"/>
</dbReference>